<organism evidence="1 2">
    <name type="scientific">Chromobacterium violaceum</name>
    <dbReference type="NCBI Taxonomy" id="536"/>
    <lineage>
        <taxon>Bacteria</taxon>
        <taxon>Pseudomonadati</taxon>
        <taxon>Pseudomonadota</taxon>
        <taxon>Betaproteobacteria</taxon>
        <taxon>Neisseriales</taxon>
        <taxon>Chromobacteriaceae</taxon>
        <taxon>Chromobacterium</taxon>
    </lineage>
</organism>
<dbReference type="RefSeq" id="WP_115648497.1">
    <property type="nucleotide sequence ID" value="NZ_JBHMEH010000001.1"/>
</dbReference>
<dbReference type="AlphaFoldDB" id="A0AAX2MD58"/>
<reference evidence="1 2" key="1">
    <citation type="submission" date="2018-06" db="EMBL/GenBank/DDBJ databases">
        <authorList>
            <consortium name="Pathogen Informatics"/>
            <person name="Doyle S."/>
        </authorList>
    </citation>
    <scope>NUCLEOTIDE SEQUENCE [LARGE SCALE GENOMIC DNA]</scope>
    <source>
        <strain evidence="1 2">NCTC8684</strain>
    </source>
</reference>
<comment type="caution">
    <text evidence="1">The sequence shown here is derived from an EMBL/GenBank/DDBJ whole genome shotgun (WGS) entry which is preliminary data.</text>
</comment>
<evidence type="ECO:0000313" key="2">
    <source>
        <dbReference type="Proteomes" id="UP000254029"/>
    </source>
</evidence>
<proteinExistence type="predicted"/>
<gene>
    <name evidence="1" type="ORF">NCTC8684_03101</name>
</gene>
<sequence>MNLPDPNLSPIAALRQPSLQRVNGITTASQGQSSAQRELAEMLFRRLLNNLQAPPAPQAAAARPSMLDSNAGLSTLEFARRHTQMATERRAKRARGLIPYL</sequence>
<name>A0AAX2MD58_CHRVL</name>
<dbReference type="Proteomes" id="UP000254029">
    <property type="component" value="Unassembled WGS sequence"/>
</dbReference>
<evidence type="ECO:0000313" key="1">
    <source>
        <dbReference type="EMBL" id="SUX33984.1"/>
    </source>
</evidence>
<accession>A0AAX2MD58</accession>
<protein>
    <submittedName>
        <fullName evidence="1">Uncharacterized protein</fullName>
    </submittedName>
</protein>
<dbReference type="EMBL" id="UIGR01000001">
    <property type="protein sequence ID" value="SUX33984.1"/>
    <property type="molecule type" value="Genomic_DNA"/>
</dbReference>